<dbReference type="CDD" id="cd16444">
    <property type="entry name" value="LipB"/>
    <property type="match status" value="1"/>
</dbReference>
<feature type="binding site" evidence="6 9">
    <location>
        <begin position="161"/>
        <end position="163"/>
    </location>
    <ligand>
        <name>substrate</name>
    </ligand>
</feature>
<dbReference type="KEGG" id="lsx:H8B22_09215"/>
<reference evidence="12 13" key="1">
    <citation type="submission" date="2020-08" db="EMBL/GenBank/DDBJ databases">
        <title>Lysobacter sp. II4 sp. nov., isolated from soil.</title>
        <authorList>
            <person name="Woo C.Y."/>
            <person name="Kim J."/>
        </authorList>
    </citation>
    <scope>NUCLEOTIDE SEQUENCE [LARGE SCALE GENOMIC DNA]</scope>
    <source>
        <strain evidence="12 13">II4</strain>
    </source>
</reference>
<evidence type="ECO:0000256" key="2">
    <source>
        <dbReference type="ARBA" id="ARBA00022490"/>
    </source>
</evidence>
<evidence type="ECO:0000256" key="4">
    <source>
        <dbReference type="ARBA" id="ARBA00023315"/>
    </source>
</evidence>
<comment type="similarity">
    <text evidence="6 7">Belongs to the LipB family.</text>
</comment>
<dbReference type="FunFam" id="3.30.930.10:FF:000020">
    <property type="entry name" value="Octanoyltransferase"/>
    <property type="match status" value="1"/>
</dbReference>
<accession>A0A7H0G1K3</accession>
<comment type="miscellaneous">
    <text evidence="6">In the reaction, the free carboxyl group of octanoic acid is attached via an amide linkage to the epsilon-amino group of a specific lysine residue of lipoyl domains of lipoate-dependent enzymes.</text>
</comment>
<keyword evidence="4 6" id="KW-0012">Acyltransferase</keyword>
<dbReference type="SUPFAM" id="SSF55681">
    <property type="entry name" value="Class II aaRS and biotin synthetases"/>
    <property type="match status" value="1"/>
</dbReference>
<keyword evidence="13" id="KW-1185">Reference proteome</keyword>
<keyword evidence="3 6" id="KW-0808">Transferase</keyword>
<dbReference type="GO" id="GO:0033819">
    <property type="term" value="F:lipoyl(octanoyl) transferase activity"/>
    <property type="evidence" value="ECO:0007669"/>
    <property type="project" value="UniProtKB-EC"/>
</dbReference>
<dbReference type="InterPro" id="IPR000544">
    <property type="entry name" value="Octanoyltransferase"/>
</dbReference>
<feature type="binding site" evidence="6 9">
    <location>
        <begin position="148"/>
        <end position="150"/>
    </location>
    <ligand>
        <name>substrate</name>
    </ligand>
</feature>
<evidence type="ECO:0000256" key="10">
    <source>
        <dbReference type="PIRSR" id="PIRSR016262-3"/>
    </source>
</evidence>
<dbReference type="GO" id="GO:0005737">
    <property type="term" value="C:cytoplasm"/>
    <property type="evidence" value="ECO:0007669"/>
    <property type="project" value="UniProtKB-SubCell"/>
</dbReference>
<gene>
    <name evidence="6 12" type="primary">lipB</name>
    <name evidence="12" type="ORF">H8B22_09215</name>
</gene>
<dbReference type="PIRSF" id="PIRSF016262">
    <property type="entry name" value="LPLase"/>
    <property type="match status" value="1"/>
</dbReference>
<dbReference type="NCBIfam" id="NF010922">
    <property type="entry name" value="PRK14342.1"/>
    <property type="match status" value="1"/>
</dbReference>
<dbReference type="NCBIfam" id="TIGR00214">
    <property type="entry name" value="lipB"/>
    <property type="match status" value="1"/>
</dbReference>
<dbReference type="NCBIfam" id="NF010925">
    <property type="entry name" value="PRK14345.1"/>
    <property type="match status" value="1"/>
</dbReference>
<sequence>MSAPADAALPVAVPPALLRDLGRQPYEPVWRAMQRFTDTRGDDTPDELWLVEHDPVFTLGQAGKDEHVLFPGDIPVIHVDRGGQVTYHGPGQIVLYPLLDLRRLKVGVKDYVCRIEQAMIDTLADWNIHAERRDGAPGVYVNGAKIGALGIRVRHGCTFHGLAFNIAMDLEPFMRINPCGYAGLQVTSMLDLGGPSSLDAVKPVLVQHIARLFGLSVQTAAPALPAVA</sequence>
<keyword evidence="2 6" id="KW-0963">Cytoplasm</keyword>
<dbReference type="InterPro" id="IPR045864">
    <property type="entry name" value="aa-tRNA-synth_II/BPL/LPL"/>
</dbReference>
<evidence type="ECO:0000313" key="13">
    <source>
        <dbReference type="Proteomes" id="UP000516018"/>
    </source>
</evidence>
<comment type="pathway">
    <text evidence="1 6 7">Protein modification; protein lipoylation via endogenous pathway; protein N(6)-(lipoyl)lysine from octanoyl-[acyl-carrier-protein]: step 1/2.</text>
</comment>
<evidence type="ECO:0000256" key="6">
    <source>
        <dbReference type="HAMAP-Rule" id="MF_00013"/>
    </source>
</evidence>
<dbReference type="Gene3D" id="3.30.930.10">
    <property type="entry name" value="Bira Bifunctional Protein, Domain 2"/>
    <property type="match status" value="1"/>
</dbReference>
<feature type="active site" description="Acyl-thioester intermediate" evidence="6 8">
    <location>
        <position position="179"/>
    </location>
</feature>
<dbReference type="EMBL" id="CP060820">
    <property type="protein sequence ID" value="QNP42169.1"/>
    <property type="molecule type" value="Genomic_DNA"/>
</dbReference>
<comment type="subcellular location">
    <subcellularLocation>
        <location evidence="6">Cytoplasm</location>
    </subcellularLocation>
</comment>
<evidence type="ECO:0000313" key="12">
    <source>
        <dbReference type="EMBL" id="QNP42169.1"/>
    </source>
</evidence>
<evidence type="ECO:0000256" key="5">
    <source>
        <dbReference type="ARBA" id="ARBA00024732"/>
    </source>
</evidence>
<comment type="catalytic activity">
    <reaction evidence="6 7">
        <text>octanoyl-[ACP] + L-lysyl-[protein] = N(6)-octanoyl-L-lysyl-[protein] + holo-[ACP] + H(+)</text>
        <dbReference type="Rhea" id="RHEA:17665"/>
        <dbReference type="Rhea" id="RHEA-COMP:9636"/>
        <dbReference type="Rhea" id="RHEA-COMP:9685"/>
        <dbReference type="Rhea" id="RHEA-COMP:9752"/>
        <dbReference type="Rhea" id="RHEA-COMP:9928"/>
        <dbReference type="ChEBI" id="CHEBI:15378"/>
        <dbReference type="ChEBI" id="CHEBI:29969"/>
        <dbReference type="ChEBI" id="CHEBI:64479"/>
        <dbReference type="ChEBI" id="CHEBI:78463"/>
        <dbReference type="ChEBI" id="CHEBI:78809"/>
        <dbReference type="EC" id="2.3.1.181"/>
    </reaction>
</comment>
<name>A0A7H0G1K3_9GAMM</name>
<proteinExistence type="inferred from homology"/>
<dbReference type="InterPro" id="IPR004143">
    <property type="entry name" value="BPL_LPL_catalytic"/>
</dbReference>
<feature type="binding site" evidence="6 9">
    <location>
        <begin position="81"/>
        <end position="88"/>
    </location>
    <ligand>
        <name>substrate</name>
    </ligand>
</feature>
<dbReference type="PANTHER" id="PTHR10993:SF7">
    <property type="entry name" value="LIPOYLTRANSFERASE 2, MITOCHONDRIAL-RELATED"/>
    <property type="match status" value="1"/>
</dbReference>
<evidence type="ECO:0000259" key="11">
    <source>
        <dbReference type="PROSITE" id="PS51733"/>
    </source>
</evidence>
<feature type="site" description="Lowers pKa of active site Cys" evidence="6 10">
    <location>
        <position position="145"/>
    </location>
</feature>
<evidence type="ECO:0000256" key="9">
    <source>
        <dbReference type="PIRSR" id="PIRSR016262-2"/>
    </source>
</evidence>
<dbReference type="RefSeq" id="WP_187713602.1">
    <property type="nucleotide sequence ID" value="NZ_CP060820.1"/>
</dbReference>
<evidence type="ECO:0000256" key="7">
    <source>
        <dbReference type="PIRNR" id="PIRNR016262"/>
    </source>
</evidence>
<dbReference type="HAMAP" id="MF_00013">
    <property type="entry name" value="LipB"/>
    <property type="match status" value="1"/>
</dbReference>
<dbReference type="UniPathway" id="UPA00538">
    <property type="reaction ID" value="UER00592"/>
</dbReference>
<feature type="domain" description="BPL/LPL catalytic" evidence="11">
    <location>
        <begin position="42"/>
        <end position="217"/>
    </location>
</feature>
<dbReference type="InterPro" id="IPR020605">
    <property type="entry name" value="Octanoyltransferase_CS"/>
</dbReference>
<dbReference type="PROSITE" id="PS51733">
    <property type="entry name" value="BPL_LPL_CATALYTIC"/>
    <property type="match status" value="1"/>
</dbReference>
<evidence type="ECO:0000256" key="8">
    <source>
        <dbReference type="PIRSR" id="PIRSR016262-1"/>
    </source>
</evidence>
<dbReference type="Pfam" id="PF21948">
    <property type="entry name" value="LplA-B_cat"/>
    <property type="match status" value="1"/>
</dbReference>
<dbReference type="PANTHER" id="PTHR10993">
    <property type="entry name" value="OCTANOYLTRANSFERASE"/>
    <property type="match status" value="1"/>
</dbReference>
<dbReference type="Proteomes" id="UP000516018">
    <property type="component" value="Chromosome"/>
</dbReference>
<comment type="function">
    <text evidence="5 6 7">Catalyzes the transfer of endogenously produced octanoic acid from octanoyl-acyl-carrier-protein onto the lipoyl domains of lipoate-dependent enzymes. Lipoyl-ACP can also act as a substrate although octanoyl-ACP is likely to be the physiological substrate.</text>
</comment>
<organism evidence="12 13">
    <name type="scientific">Agrilutibacter terrestris</name>
    <dbReference type="NCBI Taxonomy" id="2865112"/>
    <lineage>
        <taxon>Bacteria</taxon>
        <taxon>Pseudomonadati</taxon>
        <taxon>Pseudomonadota</taxon>
        <taxon>Gammaproteobacteria</taxon>
        <taxon>Lysobacterales</taxon>
        <taxon>Lysobacteraceae</taxon>
        <taxon>Agrilutibacter</taxon>
    </lineage>
</organism>
<evidence type="ECO:0000256" key="1">
    <source>
        <dbReference type="ARBA" id="ARBA00004821"/>
    </source>
</evidence>
<dbReference type="AlphaFoldDB" id="A0A7H0G1K3"/>
<dbReference type="EC" id="2.3.1.181" evidence="6 7"/>
<protein>
    <recommendedName>
        <fullName evidence="6 7">Octanoyltransferase</fullName>
        <ecNumber evidence="6 7">2.3.1.181</ecNumber>
    </recommendedName>
    <alternativeName>
        <fullName evidence="6">Lipoate-protein ligase B</fullName>
    </alternativeName>
    <alternativeName>
        <fullName evidence="6">Lipoyl/octanoyl transferase</fullName>
    </alternativeName>
    <alternativeName>
        <fullName evidence="6">Octanoyl-[acyl-carrier-protein]-protein N-octanoyltransferase</fullName>
    </alternativeName>
</protein>
<dbReference type="PROSITE" id="PS01313">
    <property type="entry name" value="LIPB"/>
    <property type="match status" value="1"/>
</dbReference>
<evidence type="ECO:0000256" key="3">
    <source>
        <dbReference type="ARBA" id="ARBA00022679"/>
    </source>
</evidence>
<dbReference type="GO" id="GO:0009249">
    <property type="term" value="P:protein lipoylation"/>
    <property type="evidence" value="ECO:0007669"/>
    <property type="project" value="InterPro"/>
</dbReference>